<accession>A0A6A4SLH2</accession>
<protein>
    <submittedName>
        <fullName evidence="1">Uncharacterized protein</fullName>
    </submittedName>
</protein>
<gene>
    <name evidence="1" type="ORF">F2P81_013471</name>
</gene>
<evidence type="ECO:0000313" key="2">
    <source>
        <dbReference type="Proteomes" id="UP000438429"/>
    </source>
</evidence>
<proteinExistence type="predicted"/>
<evidence type="ECO:0000313" key="1">
    <source>
        <dbReference type="EMBL" id="KAF0033405.1"/>
    </source>
</evidence>
<comment type="caution">
    <text evidence="1">The sequence shown here is derived from an EMBL/GenBank/DDBJ whole genome shotgun (WGS) entry which is preliminary data.</text>
</comment>
<dbReference type="EMBL" id="VEVO01000012">
    <property type="protein sequence ID" value="KAF0033405.1"/>
    <property type="molecule type" value="Genomic_DNA"/>
</dbReference>
<name>A0A6A4SLH2_SCOMX</name>
<reference evidence="1 2" key="1">
    <citation type="submission" date="2019-06" db="EMBL/GenBank/DDBJ databases">
        <title>Draft genomes of female and male turbot (Scophthalmus maximus).</title>
        <authorList>
            <person name="Xu H."/>
            <person name="Xu X.-W."/>
            <person name="Shao C."/>
            <person name="Chen S."/>
        </authorList>
    </citation>
    <scope>NUCLEOTIDE SEQUENCE [LARGE SCALE GENOMIC DNA]</scope>
    <source>
        <strain evidence="1">Ysfricsl-2016a</strain>
        <tissue evidence="1">Blood</tissue>
    </source>
</reference>
<sequence length="110" mass="12093">MVETPEREERLALTSQINSLANDPNLAAGCPSAVCVLCGAVQKGWGCIFKQADAINNSHSIHGQYVRFCLPEFVSFSQLCLRCASGSYIKLWLENHIRSSDVLICLECVC</sequence>
<dbReference type="Proteomes" id="UP000438429">
    <property type="component" value="Unassembled WGS sequence"/>
</dbReference>
<organism evidence="1 2">
    <name type="scientific">Scophthalmus maximus</name>
    <name type="common">Turbot</name>
    <name type="synonym">Psetta maxima</name>
    <dbReference type="NCBI Taxonomy" id="52904"/>
    <lineage>
        <taxon>Eukaryota</taxon>
        <taxon>Metazoa</taxon>
        <taxon>Chordata</taxon>
        <taxon>Craniata</taxon>
        <taxon>Vertebrata</taxon>
        <taxon>Euteleostomi</taxon>
        <taxon>Actinopterygii</taxon>
        <taxon>Neopterygii</taxon>
        <taxon>Teleostei</taxon>
        <taxon>Neoteleostei</taxon>
        <taxon>Acanthomorphata</taxon>
        <taxon>Carangaria</taxon>
        <taxon>Pleuronectiformes</taxon>
        <taxon>Pleuronectoidei</taxon>
        <taxon>Scophthalmidae</taxon>
        <taxon>Scophthalmus</taxon>
    </lineage>
</organism>
<dbReference type="AlphaFoldDB" id="A0A6A4SLH2"/>